<evidence type="ECO:0000256" key="4">
    <source>
        <dbReference type="PROSITE-ProRule" id="PRU01161"/>
    </source>
</evidence>
<dbReference type="Gene3D" id="3.40.1090.10">
    <property type="entry name" value="Cytosolic phospholipase A2 catalytic domain"/>
    <property type="match status" value="2"/>
</dbReference>
<dbReference type="RefSeq" id="WP_114830298.1">
    <property type="nucleotide sequence ID" value="NZ_QQTO01000023.1"/>
</dbReference>
<comment type="caution">
    <text evidence="4">Lacks conserved residue(s) required for the propagation of feature annotation.</text>
</comment>
<evidence type="ECO:0000259" key="5">
    <source>
        <dbReference type="PROSITE" id="PS51635"/>
    </source>
</evidence>
<dbReference type="PANTHER" id="PTHR14226:SF29">
    <property type="entry name" value="NEUROPATHY TARGET ESTERASE SWS"/>
    <property type="match status" value="1"/>
</dbReference>
<evidence type="ECO:0000313" key="7">
    <source>
        <dbReference type="Proteomes" id="UP000255207"/>
    </source>
</evidence>
<keyword evidence="7" id="KW-1185">Reference proteome</keyword>
<comment type="caution">
    <text evidence="6">The sequence shown here is derived from an EMBL/GenBank/DDBJ whole genome shotgun (WGS) entry which is preliminary data.</text>
</comment>
<dbReference type="PANTHER" id="PTHR14226">
    <property type="entry name" value="NEUROPATHY TARGET ESTERASE/SWISS CHEESE D.MELANOGASTER"/>
    <property type="match status" value="1"/>
</dbReference>
<organism evidence="6 7">
    <name type="scientific">Bosea caraganae</name>
    <dbReference type="NCBI Taxonomy" id="2763117"/>
    <lineage>
        <taxon>Bacteria</taxon>
        <taxon>Pseudomonadati</taxon>
        <taxon>Pseudomonadota</taxon>
        <taxon>Alphaproteobacteria</taxon>
        <taxon>Hyphomicrobiales</taxon>
        <taxon>Boseaceae</taxon>
        <taxon>Bosea</taxon>
    </lineage>
</organism>
<name>A0A370L485_9HYPH</name>
<keyword evidence="1 4" id="KW-0378">Hydrolase</keyword>
<dbReference type="Pfam" id="PF01734">
    <property type="entry name" value="Patatin"/>
    <property type="match status" value="1"/>
</dbReference>
<feature type="domain" description="PNPLA" evidence="5">
    <location>
        <begin position="10"/>
        <end position="184"/>
    </location>
</feature>
<feature type="active site" description="Nucleophile" evidence="4">
    <location>
        <position position="43"/>
    </location>
</feature>
<reference evidence="7" key="1">
    <citation type="submission" date="2018-07" db="EMBL/GenBank/DDBJ databases">
        <authorList>
            <person name="Safronova V.I."/>
            <person name="Chirak E.R."/>
            <person name="Sazanova A.L."/>
        </authorList>
    </citation>
    <scope>NUCLEOTIDE SEQUENCE [LARGE SCALE GENOMIC DNA]</scope>
    <source>
        <strain evidence="7">RCAM04685</strain>
    </source>
</reference>
<feature type="active site" description="Proton acceptor" evidence="4">
    <location>
        <position position="171"/>
    </location>
</feature>
<evidence type="ECO:0000313" key="6">
    <source>
        <dbReference type="EMBL" id="RDJ23673.1"/>
    </source>
</evidence>
<dbReference type="Proteomes" id="UP000255207">
    <property type="component" value="Unassembled WGS sequence"/>
</dbReference>
<dbReference type="InterPro" id="IPR050301">
    <property type="entry name" value="NTE"/>
</dbReference>
<proteinExistence type="predicted"/>
<dbReference type="GO" id="GO:0016042">
    <property type="term" value="P:lipid catabolic process"/>
    <property type="evidence" value="ECO:0007669"/>
    <property type="project" value="UniProtKB-UniRule"/>
</dbReference>
<dbReference type="SUPFAM" id="SSF52151">
    <property type="entry name" value="FabD/lysophospholipase-like"/>
    <property type="match status" value="1"/>
</dbReference>
<dbReference type="InterPro" id="IPR016035">
    <property type="entry name" value="Acyl_Trfase/lysoPLipase"/>
</dbReference>
<accession>A0A370L485</accession>
<keyword evidence="2 4" id="KW-0442">Lipid degradation</keyword>
<sequence>MHSSGPELALVLGAGGARGLSHILVLEALDELGIRPAQITGCSIGAIIGAAYAAGLSGRELREHIEAIFRDRPRAVARLLDARIGKLADLVRGLGNPVLIDGERLLDLFWPDSVPDRFEELAIPFTAVATDYHQHGEVRLSSGPLTPAVAASLAIPGLVRPVTVEGRVLIDGGAINPLPYDRLLVPGRIVMAVDASAPANESETRVPSPLEAMVGGSQILMRSVVQRMIERQPPDILIRTGAEGFGGLDFFKAKAILAAAEPVKDEVKRSLARALERRE</sequence>
<dbReference type="EMBL" id="QQTP01000008">
    <property type="protein sequence ID" value="RDJ23673.1"/>
    <property type="molecule type" value="Genomic_DNA"/>
</dbReference>
<dbReference type="AlphaFoldDB" id="A0A370L485"/>
<evidence type="ECO:0000256" key="3">
    <source>
        <dbReference type="ARBA" id="ARBA00023098"/>
    </source>
</evidence>
<dbReference type="GO" id="GO:0016787">
    <property type="term" value="F:hydrolase activity"/>
    <property type="evidence" value="ECO:0007669"/>
    <property type="project" value="UniProtKB-UniRule"/>
</dbReference>
<dbReference type="InterPro" id="IPR002641">
    <property type="entry name" value="PNPLA_dom"/>
</dbReference>
<evidence type="ECO:0000256" key="1">
    <source>
        <dbReference type="ARBA" id="ARBA00022801"/>
    </source>
</evidence>
<gene>
    <name evidence="6" type="ORF">DWE98_16135</name>
</gene>
<dbReference type="PROSITE" id="PS51635">
    <property type="entry name" value="PNPLA"/>
    <property type="match status" value="1"/>
</dbReference>
<feature type="short sequence motif" description="DGA/G" evidence="4">
    <location>
        <begin position="171"/>
        <end position="173"/>
    </location>
</feature>
<keyword evidence="3 4" id="KW-0443">Lipid metabolism</keyword>
<dbReference type="OrthoDB" id="5290098at2"/>
<feature type="short sequence motif" description="GXSXG" evidence="4">
    <location>
        <begin position="41"/>
        <end position="45"/>
    </location>
</feature>
<evidence type="ECO:0000256" key="2">
    <source>
        <dbReference type="ARBA" id="ARBA00022963"/>
    </source>
</evidence>
<protein>
    <submittedName>
        <fullName evidence="6">Patatin-like phospholipase family protein</fullName>
    </submittedName>
</protein>